<dbReference type="RefSeq" id="WP_146400523.1">
    <property type="nucleotide sequence ID" value="NZ_SJPQ01000002.1"/>
</dbReference>
<dbReference type="AlphaFoldDB" id="A0A5C5ZPA0"/>
<sequence length="354" mass="37304" precursor="true">MRLLAVCLSLSLTFTCAAHAHEGHEGHGHAEAAPADSSYLAAIAEGAGPHYVGEGEQRYEIDLAWLRNVEEGFRGPTHGGVAVAADGTVYVSTDTEKGVYALSPAGETLLTLGPATQYLHALTLVTEAGEEVLYGVSPANKNVVKFTPEGEVLMTISQETAGDLKGGWKGVNGLTVAPDGRIYASTGYGADYVHVFSATGEHLSTFGGRGKATDEGKFRNAHGMAIDTRQGNPLLMVANRGSNRLDHFTLDGEFVAIHSAEVSLPCVPNFHGDLCGVAELDGRVTLLDKSGAVAARLGANPVDDQRHNFKVAQSDWKVGVFTAPHGLAFGPAGEIYVQDWNETGRVTKLTPAPE</sequence>
<proteinExistence type="predicted"/>
<dbReference type="InterPro" id="IPR011042">
    <property type="entry name" value="6-blade_b-propeller_TolB-like"/>
</dbReference>
<evidence type="ECO:0000313" key="2">
    <source>
        <dbReference type="EMBL" id="TWT88996.1"/>
    </source>
</evidence>
<protein>
    <submittedName>
        <fullName evidence="2">NHL repeat protein</fullName>
    </submittedName>
</protein>
<dbReference type="EMBL" id="SJPQ01000002">
    <property type="protein sequence ID" value="TWT88996.1"/>
    <property type="molecule type" value="Genomic_DNA"/>
</dbReference>
<dbReference type="PANTHER" id="PTHR24104:SF25">
    <property type="entry name" value="PROTEIN LIN-41"/>
    <property type="match status" value="1"/>
</dbReference>
<feature type="chain" id="PRO_5022891911" evidence="1">
    <location>
        <begin position="21"/>
        <end position="354"/>
    </location>
</feature>
<keyword evidence="3" id="KW-1185">Reference proteome</keyword>
<dbReference type="Gene3D" id="2.120.10.30">
    <property type="entry name" value="TolB, C-terminal domain"/>
    <property type="match status" value="1"/>
</dbReference>
<dbReference type="SUPFAM" id="SSF101898">
    <property type="entry name" value="NHL repeat"/>
    <property type="match status" value="1"/>
</dbReference>
<reference evidence="2 3" key="1">
    <citation type="submission" date="2019-02" db="EMBL/GenBank/DDBJ databases">
        <title>Deep-cultivation of Planctomycetes and their phenomic and genomic characterization uncovers novel biology.</title>
        <authorList>
            <person name="Wiegand S."/>
            <person name="Jogler M."/>
            <person name="Boedeker C."/>
            <person name="Pinto D."/>
            <person name="Vollmers J."/>
            <person name="Rivas-Marin E."/>
            <person name="Kohn T."/>
            <person name="Peeters S.H."/>
            <person name="Heuer A."/>
            <person name="Rast P."/>
            <person name="Oberbeckmann S."/>
            <person name="Bunk B."/>
            <person name="Jeske O."/>
            <person name="Meyerdierks A."/>
            <person name="Storesund J.E."/>
            <person name="Kallscheuer N."/>
            <person name="Luecker S."/>
            <person name="Lage O.M."/>
            <person name="Pohl T."/>
            <person name="Merkel B.J."/>
            <person name="Hornburger P."/>
            <person name="Mueller R.-W."/>
            <person name="Bruemmer F."/>
            <person name="Labrenz M."/>
            <person name="Spormann A.M."/>
            <person name="Op Den Camp H."/>
            <person name="Overmann J."/>
            <person name="Amann R."/>
            <person name="Jetten M.S.M."/>
            <person name="Mascher T."/>
            <person name="Medema M.H."/>
            <person name="Devos D.P."/>
            <person name="Kaster A.-K."/>
            <person name="Ovreas L."/>
            <person name="Rohde M."/>
            <person name="Galperin M.Y."/>
            <person name="Jogler C."/>
        </authorList>
    </citation>
    <scope>NUCLEOTIDE SEQUENCE [LARGE SCALE GENOMIC DNA]</scope>
    <source>
        <strain evidence="2 3">Mal64</strain>
    </source>
</reference>
<dbReference type="OrthoDB" id="9799230at2"/>
<evidence type="ECO:0000313" key="3">
    <source>
        <dbReference type="Proteomes" id="UP000315440"/>
    </source>
</evidence>
<comment type="caution">
    <text evidence="2">The sequence shown here is derived from an EMBL/GenBank/DDBJ whole genome shotgun (WGS) entry which is preliminary data.</text>
</comment>
<dbReference type="PANTHER" id="PTHR24104">
    <property type="entry name" value="E3 UBIQUITIN-PROTEIN LIGASE NHLRC1-RELATED"/>
    <property type="match status" value="1"/>
</dbReference>
<evidence type="ECO:0000256" key="1">
    <source>
        <dbReference type="SAM" id="SignalP"/>
    </source>
</evidence>
<name>A0A5C5ZPA0_9BACT</name>
<dbReference type="InterPro" id="IPR050952">
    <property type="entry name" value="TRIM-NHL_E3_ligases"/>
</dbReference>
<gene>
    <name evidence="2" type="ORF">Mal64_24870</name>
</gene>
<keyword evidence="1" id="KW-0732">Signal</keyword>
<feature type="signal peptide" evidence="1">
    <location>
        <begin position="1"/>
        <end position="20"/>
    </location>
</feature>
<organism evidence="2 3">
    <name type="scientific">Pseudobythopirellula maris</name>
    <dbReference type="NCBI Taxonomy" id="2527991"/>
    <lineage>
        <taxon>Bacteria</taxon>
        <taxon>Pseudomonadati</taxon>
        <taxon>Planctomycetota</taxon>
        <taxon>Planctomycetia</taxon>
        <taxon>Pirellulales</taxon>
        <taxon>Lacipirellulaceae</taxon>
        <taxon>Pseudobythopirellula</taxon>
    </lineage>
</organism>
<dbReference type="Proteomes" id="UP000315440">
    <property type="component" value="Unassembled WGS sequence"/>
</dbReference>
<accession>A0A5C5ZPA0</accession>
<dbReference type="GO" id="GO:0008270">
    <property type="term" value="F:zinc ion binding"/>
    <property type="evidence" value="ECO:0007669"/>
    <property type="project" value="UniProtKB-KW"/>
</dbReference>